<proteinExistence type="predicted"/>
<feature type="binding site" evidence="5">
    <location>
        <position position="18"/>
    </location>
    <ligand>
        <name>Zn(2+)</name>
        <dbReference type="ChEBI" id="CHEBI:29105"/>
    </ligand>
</feature>
<evidence type="ECO:0000256" key="6">
    <source>
        <dbReference type="SAM" id="MobiDB-lite"/>
    </source>
</evidence>
<dbReference type="OMA" id="SSTQHIW"/>
<dbReference type="STRING" id="1198029.A0A1U7LMQ7"/>
<dbReference type="PANTHER" id="PTHR12893:SF0">
    <property type="entry name" value="GRASP65"/>
    <property type="match status" value="1"/>
</dbReference>
<keyword evidence="3" id="KW-0333">Golgi apparatus</keyword>
<evidence type="ECO:0000313" key="9">
    <source>
        <dbReference type="Proteomes" id="UP000186594"/>
    </source>
</evidence>
<comment type="subcellular location">
    <subcellularLocation>
        <location evidence="1">Golgi apparatus membrane</location>
    </subcellularLocation>
</comment>
<accession>A0A1U7LMQ7</accession>
<dbReference type="EMBL" id="LXFE01001089">
    <property type="protein sequence ID" value="OLL23927.1"/>
    <property type="molecule type" value="Genomic_DNA"/>
</dbReference>
<dbReference type="GO" id="GO:0000139">
    <property type="term" value="C:Golgi membrane"/>
    <property type="evidence" value="ECO:0007669"/>
    <property type="project" value="UniProtKB-SubCell"/>
</dbReference>
<organism evidence="8 9">
    <name type="scientific">Neolecta irregularis (strain DAH-3)</name>
    <dbReference type="NCBI Taxonomy" id="1198029"/>
    <lineage>
        <taxon>Eukaryota</taxon>
        <taxon>Fungi</taxon>
        <taxon>Dikarya</taxon>
        <taxon>Ascomycota</taxon>
        <taxon>Taphrinomycotina</taxon>
        <taxon>Neolectales</taxon>
        <taxon>Neolectaceae</taxon>
        <taxon>Neolecta</taxon>
    </lineage>
</organism>
<evidence type="ECO:0000256" key="5">
    <source>
        <dbReference type="PIRSR" id="PIRSR607583-1"/>
    </source>
</evidence>
<evidence type="ECO:0000256" key="1">
    <source>
        <dbReference type="ARBA" id="ARBA00004394"/>
    </source>
</evidence>
<dbReference type="PANTHER" id="PTHR12893">
    <property type="entry name" value="GOLGI REASSEMBLY STACKING PROTEIN GRASP"/>
    <property type="match status" value="1"/>
</dbReference>
<feature type="region of interest" description="Disordered" evidence="6">
    <location>
        <begin position="1"/>
        <end position="21"/>
    </location>
</feature>
<dbReference type="FunFam" id="2.30.42.10:FF:000026">
    <property type="entry name" value="Golgi reassembly stacking protein 2"/>
    <property type="match status" value="1"/>
</dbReference>
<reference evidence="8 9" key="1">
    <citation type="submission" date="2016-04" db="EMBL/GenBank/DDBJ databases">
        <title>Evolutionary innovation and constraint leading to complex multicellularity in the Ascomycota.</title>
        <authorList>
            <person name="Cisse O."/>
            <person name="Nguyen A."/>
            <person name="Hewitt D.A."/>
            <person name="Jedd G."/>
            <person name="Stajich J.E."/>
        </authorList>
    </citation>
    <scope>NUCLEOTIDE SEQUENCE [LARGE SCALE GENOMIC DNA]</scope>
    <source>
        <strain evidence="8 9">DAH-3</strain>
    </source>
</reference>
<evidence type="ECO:0000256" key="3">
    <source>
        <dbReference type="ARBA" id="ARBA00023034"/>
    </source>
</evidence>
<dbReference type="PROSITE" id="PS51865">
    <property type="entry name" value="PDZ_GRASP"/>
    <property type="match status" value="2"/>
</dbReference>
<dbReference type="InterPro" id="IPR007583">
    <property type="entry name" value="GRASP55_65"/>
</dbReference>
<keyword evidence="4" id="KW-0472">Membrane</keyword>
<comment type="caution">
    <text evidence="8">The sequence shown here is derived from an EMBL/GenBank/DDBJ whole genome shotgun (WGS) entry which is preliminary data.</text>
</comment>
<feature type="compositionally biased region" description="Basic residues" evidence="6">
    <location>
        <begin position="232"/>
        <end position="244"/>
    </location>
</feature>
<feature type="domain" description="PDZ GRASP-type" evidence="7">
    <location>
        <begin position="105"/>
        <end position="194"/>
    </location>
</feature>
<dbReference type="Proteomes" id="UP000186594">
    <property type="component" value="Unassembled WGS sequence"/>
</dbReference>
<dbReference type="Gene3D" id="2.30.42.10">
    <property type="match status" value="2"/>
</dbReference>
<dbReference type="InterPro" id="IPR036034">
    <property type="entry name" value="PDZ_sf"/>
</dbReference>
<sequence length="303" mass="33339">MGNTESASTGEHADPGFHVLKVQPGSPADDVGIQSFFDFIIAIDGKQLDGHHRALQDQVAQTNRPDILLTLWSSKGQSMRDVYVPPSQSYGLVLKWCSINTAASNVWHVLDIAPFSPAQLAGLCPFQDYILGAPIGLVHSETGLSELIEDYLDKELELWVYNHEHNITRSVTIVPSRHWGGQGALGAGIGYGYLHRIPPPISEPMQAPGETMFQVFPLAPQTQTQTLNPTQIHKKQAKKHRRTRRTSDAVNELLNEGELKSLELEPQPRGTSTVNTIPAPPKHGKVVYQESDEEGETSTFINA</sequence>
<dbReference type="GO" id="GO:0046872">
    <property type="term" value="F:metal ion binding"/>
    <property type="evidence" value="ECO:0007669"/>
    <property type="project" value="UniProtKB-KW"/>
</dbReference>
<feature type="region of interest" description="Disordered" evidence="6">
    <location>
        <begin position="227"/>
        <end position="303"/>
    </location>
</feature>
<evidence type="ECO:0000313" key="8">
    <source>
        <dbReference type="EMBL" id="OLL23927.1"/>
    </source>
</evidence>
<feature type="binding site" evidence="5">
    <location>
        <position position="97"/>
    </location>
    <ligand>
        <name>Zn(2+)</name>
        <dbReference type="ChEBI" id="CHEBI:29105"/>
    </ligand>
</feature>
<dbReference type="OrthoDB" id="3318at2759"/>
<dbReference type="Pfam" id="PF04495">
    <property type="entry name" value="GRASP55_65"/>
    <property type="match status" value="1"/>
</dbReference>
<evidence type="ECO:0000256" key="4">
    <source>
        <dbReference type="ARBA" id="ARBA00023136"/>
    </source>
</evidence>
<dbReference type="AlphaFoldDB" id="A0A1U7LMQ7"/>
<gene>
    <name evidence="8" type="ORF">NEOLI_004707</name>
</gene>
<protein>
    <recommendedName>
        <fullName evidence="7">PDZ GRASP-type domain-containing protein</fullName>
    </recommendedName>
</protein>
<dbReference type="SUPFAM" id="SSF50156">
    <property type="entry name" value="PDZ domain-like"/>
    <property type="match status" value="1"/>
</dbReference>
<dbReference type="InterPro" id="IPR024958">
    <property type="entry name" value="GRASP_PDZ"/>
</dbReference>
<keyword evidence="2" id="KW-0677">Repeat</keyword>
<evidence type="ECO:0000256" key="2">
    <source>
        <dbReference type="ARBA" id="ARBA00022737"/>
    </source>
</evidence>
<keyword evidence="9" id="KW-1185">Reference proteome</keyword>
<dbReference type="GO" id="GO:0007030">
    <property type="term" value="P:Golgi organization"/>
    <property type="evidence" value="ECO:0007669"/>
    <property type="project" value="TreeGrafter"/>
</dbReference>
<feature type="domain" description="PDZ GRASP-type" evidence="7">
    <location>
        <begin position="15"/>
        <end position="104"/>
    </location>
</feature>
<evidence type="ECO:0000259" key="7">
    <source>
        <dbReference type="PROSITE" id="PS51865"/>
    </source>
</evidence>
<name>A0A1U7LMQ7_NEOID</name>
<keyword evidence="5" id="KW-0862">Zinc</keyword>
<keyword evidence="5" id="KW-0479">Metal-binding</keyword>